<dbReference type="SUPFAM" id="SSF141072">
    <property type="entry name" value="CalX-like"/>
    <property type="match status" value="2"/>
</dbReference>
<feature type="domain" description="Fibronectin type-III" evidence="3">
    <location>
        <begin position="312"/>
        <end position="419"/>
    </location>
</feature>
<reference evidence="4 5" key="2">
    <citation type="submission" date="2015-05" db="EMBL/GenBank/DDBJ databases">
        <title>Lifestyle Evolution in Cyanobacterial Symbionts of Sponges.</title>
        <authorList>
            <person name="Burgsdorf I."/>
            <person name="Slaby B.M."/>
            <person name="Handley K.M."/>
            <person name="Haber M."/>
            <person name="Blom J."/>
            <person name="Marshall C.W."/>
            <person name="Gilbert J.A."/>
            <person name="Hentschel U."/>
            <person name="Steindler L."/>
        </authorList>
    </citation>
    <scope>NUCLEOTIDE SEQUENCE [LARGE SCALE GENOMIC DNA]</scope>
    <source>
        <strain evidence="4">15L</strain>
    </source>
</reference>
<comment type="caution">
    <text evidence="4">The sequence shown here is derived from an EMBL/GenBank/DDBJ whole genome shotgun (WGS) entry which is preliminary data.</text>
</comment>
<dbReference type="AlphaFoldDB" id="A0A0G8AX32"/>
<dbReference type="SUPFAM" id="SSF49265">
    <property type="entry name" value="Fibronectin type III"/>
    <property type="match status" value="1"/>
</dbReference>
<dbReference type="CDD" id="cd00063">
    <property type="entry name" value="FN3"/>
    <property type="match status" value="1"/>
</dbReference>
<evidence type="ECO:0000256" key="2">
    <source>
        <dbReference type="SAM" id="Phobius"/>
    </source>
</evidence>
<feature type="compositionally biased region" description="Low complexity" evidence="1">
    <location>
        <begin position="760"/>
        <end position="782"/>
    </location>
</feature>
<dbReference type="SMART" id="SM00060">
    <property type="entry name" value="FN3"/>
    <property type="match status" value="1"/>
</dbReference>
<dbReference type="InterPro" id="IPR036116">
    <property type="entry name" value="FN3_sf"/>
</dbReference>
<reference evidence="4 5" key="1">
    <citation type="submission" date="2015-02" db="EMBL/GenBank/DDBJ databases">
        <authorList>
            <person name="Slaby B."/>
            <person name="Hentschel U."/>
        </authorList>
    </citation>
    <scope>NUCLEOTIDE SEQUENCE [LARGE SCALE GENOMIC DNA]</scope>
    <source>
        <strain evidence="4">15L</strain>
    </source>
</reference>
<dbReference type="InterPro" id="IPR003961">
    <property type="entry name" value="FN3_dom"/>
</dbReference>
<evidence type="ECO:0000313" key="4">
    <source>
        <dbReference type="EMBL" id="KKZ13875.1"/>
    </source>
</evidence>
<dbReference type="Gene3D" id="2.60.40.2030">
    <property type="match status" value="2"/>
</dbReference>
<dbReference type="EMBL" id="JYFQ01000065">
    <property type="protein sequence ID" value="KKZ13875.1"/>
    <property type="molecule type" value="Genomic_DNA"/>
</dbReference>
<name>A0A0G8AX32_9SYNE</name>
<keyword evidence="2" id="KW-0812">Transmembrane</keyword>
<dbReference type="Proteomes" id="UP000035037">
    <property type="component" value="Unassembled WGS sequence"/>
</dbReference>
<dbReference type="PROSITE" id="PS50853">
    <property type="entry name" value="FN3"/>
    <property type="match status" value="1"/>
</dbReference>
<feature type="transmembrane region" description="Helical" evidence="2">
    <location>
        <begin position="88"/>
        <end position="121"/>
    </location>
</feature>
<proteinExistence type="predicted"/>
<dbReference type="Gene3D" id="2.60.40.10">
    <property type="entry name" value="Immunoglobulins"/>
    <property type="match status" value="1"/>
</dbReference>
<dbReference type="InterPro" id="IPR013783">
    <property type="entry name" value="Ig-like_fold"/>
</dbReference>
<sequence length="804" mass="82621">MKPMNNPDPKLVHLGEDVPWGVDGEREDLTASKKNVRNVSFVTSKEYGRSISGPAAGALRLASTSSTTGSPSRAEARSAGGACFRRRLLALLLGVPGLFTAAPGLVVAPTALLLGALSLLAPAPAAADVLVSNLGQSWWATSDYGNIAIENTAQQFTTGSNQRGYILNSVQVRASRRFTDRPGIVAKLWTSTNGAPGSELITLTPPASFPQGTEGPIGVYPRVFTFTAPANTVLSGNTSYFIVMYKGTGTAPPGTYLAMTRSASEDSGGLTGWSIANSIYHLPVEDVENNIFVWRQVTGQTFSIRLDGSVVVPGAPTLQSVVPANGKLYLSWSSQATTETGYDVHYTSATTANVANDATASGNDASAAWVAVSRSGTTPTQTISSLSNGTAYRVRVRARNSGGNGAWAFGTGTPMVPTGATVSFSSSTFTVTEGSATNSIMAMSRSATGATVTIPVTVTLDTAEESDIEAGALADLRAGFSFVSSAVTYSTRSIIPQHDTDTDDETFTVAIDSANLPTGYSLGSVTSAQVTIVDDDRAVSLSASPNPVTEGSSVTVTATLSAAAVANVTIPVTLTDVSAESGDHGALTSIAISAGATTGTGTITTNHDTGDNHETFTVSLGTLPTSYVAGAVTSVTITINDDDGVVLSVVGDPACGSTVTDMSVRPKVQLSATPPGSWTTHYTMVNAQGEQISTAGFQGDGWTEGLSIRGGGSSVLHQPSSGTFAELRSFEGFAGFKFRLRDLPAITAECMWQFDNSGRGTPTETTTTTTTTTPTTGGTPTNTGGGGGSTPRDLRPSFGSASVP</sequence>
<feature type="non-terminal residue" evidence="4">
    <location>
        <position position="804"/>
    </location>
</feature>
<evidence type="ECO:0000256" key="1">
    <source>
        <dbReference type="SAM" id="MobiDB-lite"/>
    </source>
</evidence>
<evidence type="ECO:0000313" key="5">
    <source>
        <dbReference type="Proteomes" id="UP000035037"/>
    </source>
</evidence>
<gene>
    <name evidence="4" type="ORF">TQ37_03120</name>
</gene>
<accession>A0A0G8AX32</accession>
<dbReference type="NCBIfam" id="NF041539">
    <property type="entry name" value="choice_anch_R"/>
    <property type="match status" value="1"/>
</dbReference>
<dbReference type="Pfam" id="PF00041">
    <property type="entry name" value="fn3"/>
    <property type="match status" value="1"/>
</dbReference>
<keyword evidence="2" id="KW-1133">Transmembrane helix</keyword>
<protein>
    <recommendedName>
        <fullName evidence="3">Fibronectin type-III domain-containing protein</fullName>
    </recommendedName>
</protein>
<evidence type="ECO:0000259" key="3">
    <source>
        <dbReference type="PROSITE" id="PS50853"/>
    </source>
</evidence>
<feature type="region of interest" description="Disordered" evidence="1">
    <location>
        <begin position="755"/>
        <end position="804"/>
    </location>
</feature>
<organism evidence="4 5">
    <name type="scientific">Candidatus Synechococcus spongiarum 15L</name>
    <dbReference type="NCBI Taxonomy" id="1608419"/>
    <lineage>
        <taxon>Bacteria</taxon>
        <taxon>Bacillati</taxon>
        <taxon>Cyanobacteriota</taxon>
        <taxon>Cyanophyceae</taxon>
        <taxon>Synechococcales</taxon>
        <taxon>Synechococcaceae</taxon>
        <taxon>Synechococcus</taxon>
    </lineage>
</organism>
<dbReference type="InterPro" id="IPR038081">
    <property type="entry name" value="CalX-like_sf"/>
</dbReference>
<keyword evidence="2" id="KW-0472">Membrane</keyword>